<evidence type="ECO:0000313" key="2">
    <source>
        <dbReference type="Proteomes" id="UP001479436"/>
    </source>
</evidence>
<reference evidence="1 2" key="1">
    <citation type="submission" date="2023-04" db="EMBL/GenBank/DDBJ databases">
        <title>Genome of Basidiobolus ranarum AG-B5.</title>
        <authorList>
            <person name="Stajich J.E."/>
            <person name="Carter-House D."/>
            <person name="Gryganskyi A."/>
        </authorList>
    </citation>
    <scope>NUCLEOTIDE SEQUENCE [LARGE SCALE GENOMIC DNA]</scope>
    <source>
        <strain evidence="1 2">AG-B5</strain>
    </source>
</reference>
<comment type="caution">
    <text evidence="1">The sequence shown here is derived from an EMBL/GenBank/DDBJ whole genome shotgun (WGS) entry which is preliminary data.</text>
</comment>
<name>A0ABR2VT72_9FUNG</name>
<accession>A0ABR2VT72</accession>
<sequence>MKRLEEFRVLHYVSTYAISTLSNSSINSTKKRDHVNSATLTLSSPIALTVEKVSVNKYFLSYHWTSNWQIFFQGCLFLLLSSQLLHIFCDAQSATFLLN</sequence>
<proteinExistence type="predicted"/>
<dbReference type="Proteomes" id="UP001479436">
    <property type="component" value="Unassembled WGS sequence"/>
</dbReference>
<keyword evidence="2" id="KW-1185">Reference proteome</keyword>
<dbReference type="EMBL" id="JASJQH010007848">
    <property type="protein sequence ID" value="KAK9701077.1"/>
    <property type="molecule type" value="Genomic_DNA"/>
</dbReference>
<gene>
    <name evidence="1" type="ORF">K7432_011891</name>
</gene>
<evidence type="ECO:0000313" key="1">
    <source>
        <dbReference type="EMBL" id="KAK9701077.1"/>
    </source>
</evidence>
<organism evidence="1 2">
    <name type="scientific">Basidiobolus ranarum</name>
    <dbReference type="NCBI Taxonomy" id="34480"/>
    <lineage>
        <taxon>Eukaryota</taxon>
        <taxon>Fungi</taxon>
        <taxon>Fungi incertae sedis</taxon>
        <taxon>Zoopagomycota</taxon>
        <taxon>Entomophthoromycotina</taxon>
        <taxon>Basidiobolomycetes</taxon>
        <taxon>Basidiobolales</taxon>
        <taxon>Basidiobolaceae</taxon>
        <taxon>Basidiobolus</taxon>
    </lineage>
</organism>
<protein>
    <submittedName>
        <fullName evidence="1">Uncharacterized protein</fullName>
    </submittedName>
</protein>